<dbReference type="AlphaFoldDB" id="A0A0E9WCZ6"/>
<accession>A0A0E9WCZ6</accession>
<organism evidence="1">
    <name type="scientific">Anguilla anguilla</name>
    <name type="common">European freshwater eel</name>
    <name type="synonym">Muraena anguilla</name>
    <dbReference type="NCBI Taxonomy" id="7936"/>
    <lineage>
        <taxon>Eukaryota</taxon>
        <taxon>Metazoa</taxon>
        <taxon>Chordata</taxon>
        <taxon>Craniata</taxon>
        <taxon>Vertebrata</taxon>
        <taxon>Euteleostomi</taxon>
        <taxon>Actinopterygii</taxon>
        <taxon>Neopterygii</taxon>
        <taxon>Teleostei</taxon>
        <taxon>Anguilliformes</taxon>
        <taxon>Anguillidae</taxon>
        <taxon>Anguilla</taxon>
    </lineage>
</organism>
<name>A0A0E9WCZ6_ANGAN</name>
<protein>
    <submittedName>
        <fullName evidence="1">Uncharacterized protein</fullName>
    </submittedName>
</protein>
<reference evidence="1" key="1">
    <citation type="submission" date="2014-11" db="EMBL/GenBank/DDBJ databases">
        <authorList>
            <person name="Amaro Gonzalez C."/>
        </authorList>
    </citation>
    <scope>NUCLEOTIDE SEQUENCE</scope>
</reference>
<reference evidence="1" key="2">
    <citation type="journal article" date="2015" name="Fish Shellfish Immunol.">
        <title>Early steps in the European eel (Anguilla anguilla)-Vibrio vulnificus interaction in the gills: Role of the RtxA13 toxin.</title>
        <authorList>
            <person name="Callol A."/>
            <person name="Pajuelo D."/>
            <person name="Ebbesson L."/>
            <person name="Teles M."/>
            <person name="MacKenzie S."/>
            <person name="Amaro C."/>
        </authorList>
    </citation>
    <scope>NUCLEOTIDE SEQUENCE</scope>
</reference>
<dbReference type="EMBL" id="GBXM01021224">
    <property type="protein sequence ID" value="JAH87353.1"/>
    <property type="molecule type" value="Transcribed_RNA"/>
</dbReference>
<sequence length="32" mass="3595">MSCLVFLSNVLKLNCFSKCSAVKVLYVKTSLR</sequence>
<proteinExistence type="predicted"/>
<evidence type="ECO:0000313" key="1">
    <source>
        <dbReference type="EMBL" id="JAH87353.1"/>
    </source>
</evidence>